<dbReference type="AlphaFoldDB" id="A0A846HWD1"/>
<name>A0A846HWD1_CLOBO</name>
<organism evidence="1 2">
    <name type="scientific">Clostridium botulinum</name>
    <dbReference type="NCBI Taxonomy" id="1491"/>
    <lineage>
        <taxon>Bacteria</taxon>
        <taxon>Bacillati</taxon>
        <taxon>Bacillota</taxon>
        <taxon>Clostridia</taxon>
        <taxon>Eubacteriales</taxon>
        <taxon>Clostridiaceae</taxon>
        <taxon>Clostridium</taxon>
    </lineage>
</organism>
<dbReference type="Proteomes" id="UP000473887">
    <property type="component" value="Unassembled WGS sequence"/>
</dbReference>
<evidence type="ECO:0000313" key="1">
    <source>
        <dbReference type="EMBL" id="NEZ91971.1"/>
    </source>
</evidence>
<gene>
    <name evidence="1" type="ORF">EXM69_08425</name>
</gene>
<proteinExistence type="predicted"/>
<sequence>MILQFEDYRVKTDSRQFVVQKRKVVQAGRFTKEENIGKEYWEDEAYCTTLNFALKLLRKKVLLNNDDLKVIVNKLNQLESKIDEFTSLLKEEI</sequence>
<evidence type="ECO:0008006" key="3">
    <source>
        <dbReference type="Google" id="ProtNLM"/>
    </source>
</evidence>
<dbReference type="EMBL" id="SGKC01000013">
    <property type="protein sequence ID" value="NEZ91971.1"/>
    <property type="molecule type" value="Genomic_DNA"/>
</dbReference>
<dbReference type="RefSeq" id="WP_222645121.1">
    <property type="nucleotide sequence ID" value="NZ_JACBCN010000047.1"/>
</dbReference>
<protein>
    <recommendedName>
        <fullName evidence="3">DUF5405 domain-containing protein</fullName>
    </recommendedName>
</protein>
<reference evidence="1 2" key="1">
    <citation type="submission" date="2019-02" db="EMBL/GenBank/DDBJ databases">
        <title>Genome sequencing of Clostridium botulinum clinical isolates.</title>
        <authorList>
            <person name="Brunt J."/>
            <person name="Van Vliet A.H.M."/>
            <person name="Stringer S.C."/>
            <person name="Grant K.A."/>
            <person name="Carter A.C."/>
            <person name="Peck M.W."/>
        </authorList>
    </citation>
    <scope>NUCLEOTIDE SEQUENCE [LARGE SCALE GENOMIC DNA]</scope>
    <source>
        <strain evidence="1 2">H142660711</strain>
    </source>
</reference>
<accession>A0A846HWD1</accession>
<evidence type="ECO:0000313" key="2">
    <source>
        <dbReference type="Proteomes" id="UP000473887"/>
    </source>
</evidence>
<comment type="caution">
    <text evidence="1">The sequence shown here is derived from an EMBL/GenBank/DDBJ whole genome shotgun (WGS) entry which is preliminary data.</text>
</comment>